<feature type="compositionally biased region" description="Basic and acidic residues" evidence="5">
    <location>
        <begin position="21"/>
        <end position="36"/>
    </location>
</feature>
<dbReference type="GO" id="GO:0008270">
    <property type="term" value="F:zinc ion binding"/>
    <property type="evidence" value="ECO:0007669"/>
    <property type="project" value="InterPro"/>
</dbReference>
<proteinExistence type="predicted"/>
<evidence type="ECO:0000313" key="8">
    <source>
        <dbReference type="Proteomes" id="UP000554235"/>
    </source>
</evidence>
<feature type="region of interest" description="Disordered" evidence="5">
    <location>
        <begin position="84"/>
        <end position="107"/>
    </location>
</feature>
<evidence type="ECO:0000256" key="5">
    <source>
        <dbReference type="SAM" id="MobiDB-lite"/>
    </source>
</evidence>
<dbReference type="Proteomes" id="UP000554235">
    <property type="component" value="Unassembled WGS sequence"/>
</dbReference>
<name>A0A8H4P8L6_9HYPO</name>
<sequence length="586" mass="66145">MRHQSSLPELLSERMAMQQSREVKRKLESSTCDEVRNPPNNTKRINSFISTARLTSVCREIETLKKRVKELEAQLDARHVEPAATYEDESWSETGDSPSKLPVSAGNGIHLDTAQTAESSPSRAQFYGPSSTYYFIHCINSHLQTRDASSPEVQSPQALIPNCASRSLAHAVWPEGAEQDVVVETEPAAHLAKVSSEPRGRLSEHTLSGKNLTATQEAFFLDLFWDSWHCCYQLHDETEFKSFYKSLWSNSGHNSRQPSALVDIVLALCMQFGVTALPRQVESQAEIDIRDATIAGRWLYQRCQSLLAYELERPSLRTLQCQFWSAVYLANASYQNMAQNMIGVAIRTAHALGLHAEAPAELPLAEREARKRLWWTLFVFEARSCIRLGRPWGTQMSQITCSLPAENQELYAKGVAWLSYTVQRTKLTQLVRGAFDRLSGRRTALKKNPNSTALNSREEYLEECCKVIDSSVNDIKAWADLLPTALKIERRGNGQPFSTDLSELEMEPFAPLWLRRQRLMLEFQYHDLILTLGRFCIASSLIADPHDMRHNSSSVSPATLRIAESAALHAIAATHQLHQIYMKHCV</sequence>
<dbReference type="AlphaFoldDB" id="A0A8H4P8L6"/>
<keyword evidence="8" id="KW-1185">Reference proteome</keyword>
<dbReference type="Pfam" id="PF04082">
    <property type="entry name" value="Fungal_trans"/>
    <property type="match status" value="1"/>
</dbReference>
<evidence type="ECO:0000313" key="7">
    <source>
        <dbReference type="EMBL" id="KAF4463320.1"/>
    </source>
</evidence>
<evidence type="ECO:0000256" key="3">
    <source>
        <dbReference type="ARBA" id="ARBA00023242"/>
    </source>
</evidence>
<evidence type="ECO:0000256" key="1">
    <source>
        <dbReference type="ARBA" id="ARBA00023015"/>
    </source>
</evidence>
<dbReference type="PANTHER" id="PTHR47424:SF12">
    <property type="entry name" value="TRANSCRIPTION FACTOR ASQA"/>
    <property type="match status" value="1"/>
</dbReference>
<dbReference type="GO" id="GO:0000435">
    <property type="term" value="P:positive regulation of transcription from RNA polymerase II promoter by galactose"/>
    <property type="evidence" value="ECO:0007669"/>
    <property type="project" value="TreeGrafter"/>
</dbReference>
<dbReference type="GO" id="GO:0006351">
    <property type="term" value="P:DNA-templated transcription"/>
    <property type="evidence" value="ECO:0007669"/>
    <property type="project" value="InterPro"/>
</dbReference>
<reference evidence="7 8" key="1">
    <citation type="submission" date="2020-01" db="EMBL/GenBank/DDBJ databases">
        <title>Identification and distribution of gene clusters putatively required for synthesis of sphingolipid metabolism inhibitors in phylogenetically diverse species of the filamentous fungus Fusarium.</title>
        <authorList>
            <person name="Kim H.-S."/>
            <person name="Busman M."/>
            <person name="Brown D.W."/>
            <person name="Divon H."/>
            <person name="Uhlig S."/>
            <person name="Proctor R.H."/>
        </authorList>
    </citation>
    <scope>NUCLEOTIDE SEQUENCE [LARGE SCALE GENOMIC DNA]</scope>
    <source>
        <strain evidence="7 8">NRRL 20459</strain>
    </source>
</reference>
<feature type="coiled-coil region" evidence="4">
    <location>
        <begin position="54"/>
        <end position="81"/>
    </location>
</feature>
<comment type="caution">
    <text evidence="7">The sequence shown here is derived from an EMBL/GenBank/DDBJ whole genome shotgun (WGS) entry which is preliminary data.</text>
</comment>
<evidence type="ECO:0000256" key="4">
    <source>
        <dbReference type="SAM" id="Coils"/>
    </source>
</evidence>
<evidence type="ECO:0000256" key="2">
    <source>
        <dbReference type="ARBA" id="ARBA00023163"/>
    </source>
</evidence>
<feature type="domain" description="Xylanolytic transcriptional activator regulatory" evidence="6">
    <location>
        <begin position="338"/>
        <end position="410"/>
    </location>
</feature>
<keyword evidence="2" id="KW-0804">Transcription</keyword>
<feature type="region of interest" description="Disordered" evidence="5">
    <location>
        <begin position="1"/>
        <end position="44"/>
    </location>
</feature>
<dbReference type="PANTHER" id="PTHR47424">
    <property type="entry name" value="REGULATORY PROTEIN GAL4"/>
    <property type="match status" value="1"/>
</dbReference>
<dbReference type="EMBL" id="JAADYS010001384">
    <property type="protein sequence ID" value="KAF4463320.1"/>
    <property type="molecule type" value="Genomic_DNA"/>
</dbReference>
<dbReference type="CDD" id="cd12148">
    <property type="entry name" value="fungal_TF_MHR"/>
    <property type="match status" value="1"/>
</dbReference>
<accession>A0A8H4P8L6</accession>
<dbReference type="SMART" id="SM00906">
    <property type="entry name" value="Fungal_trans"/>
    <property type="match status" value="1"/>
</dbReference>
<protein>
    <submittedName>
        <fullName evidence="7">Transcriptional regulatory</fullName>
    </submittedName>
</protein>
<keyword evidence="3" id="KW-0539">Nucleus</keyword>
<dbReference type="InterPro" id="IPR051127">
    <property type="entry name" value="Fungal_SecMet_Regulators"/>
</dbReference>
<keyword evidence="1" id="KW-0805">Transcription regulation</keyword>
<organism evidence="7 8">
    <name type="scientific">Fusarium albosuccineum</name>
    <dbReference type="NCBI Taxonomy" id="1237068"/>
    <lineage>
        <taxon>Eukaryota</taxon>
        <taxon>Fungi</taxon>
        <taxon>Dikarya</taxon>
        <taxon>Ascomycota</taxon>
        <taxon>Pezizomycotina</taxon>
        <taxon>Sordariomycetes</taxon>
        <taxon>Hypocreomycetidae</taxon>
        <taxon>Hypocreales</taxon>
        <taxon>Nectriaceae</taxon>
        <taxon>Fusarium</taxon>
        <taxon>Fusarium decemcellulare species complex</taxon>
    </lineage>
</organism>
<gene>
    <name evidence="7" type="ORF">FALBO_9852</name>
</gene>
<dbReference type="GO" id="GO:0000978">
    <property type="term" value="F:RNA polymerase II cis-regulatory region sequence-specific DNA binding"/>
    <property type="evidence" value="ECO:0007669"/>
    <property type="project" value="TreeGrafter"/>
</dbReference>
<dbReference type="GO" id="GO:0005634">
    <property type="term" value="C:nucleus"/>
    <property type="evidence" value="ECO:0007669"/>
    <property type="project" value="TreeGrafter"/>
</dbReference>
<dbReference type="GO" id="GO:0000981">
    <property type="term" value="F:DNA-binding transcription factor activity, RNA polymerase II-specific"/>
    <property type="evidence" value="ECO:0007669"/>
    <property type="project" value="TreeGrafter"/>
</dbReference>
<dbReference type="OrthoDB" id="2283488at2759"/>
<evidence type="ECO:0000259" key="6">
    <source>
        <dbReference type="SMART" id="SM00906"/>
    </source>
</evidence>
<keyword evidence="4" id="KW-0175">Coiled coil</keyword>
<dbReference type="InterPro" id="IPR007219">
    <property type="entry name" value="XnlR_reg_dom"/>
</dbReference>